<name>A0ABT2JHW0_9PSEU</name>
<dbReference type="Proteomes" id="UP001156441">
    <property type="component" value="Unassembled WGS sequence"/>
</dbReference>
<evidence type="ECO:0000313" key="3">
    <source>
        <dbReference type="EMBL" id="MCT2587472.1"/>
    </source>
</evidence>
<dbReference type="EMBL" id="JAFFZE010000025">
    <property type="protein sequence ID" value="MCT2587472.1"/>
    <property type="molecule type" value="Genomic_DNA"/>
</dbReference>
<reference evidence="3 4" key="1">
    <citation type="submission" date="2021-02" db="EMBL/GenBank/DDBJ databases">
        <title>Actinophytocola xerophila sp. nov., isolated from soil of cotton cropping field.</title>
        <authorList>
            <person name="Huang R."/>
            <person name="Chen X."/>
            <person name="Ge X."/>
            <person name="Liu W."/>
        </authorList>
    </citation>
    <scope>NUCLEOTIDE SEQUENCE [LARGE SCALE GENOMIC DNA]</scope>
    <source>
        <strain evidence="3 4">S1-96</strain>
    </source>
</reference>
<feature type="signal peptide" evidence="2">
    <location>
        <begin position="1"/>
        <end position="29"/>
    </location>
</feature>
<proteinExistence type="predicted"/>
<comment type="caution">
    <text evidence="3">The sequence shown here is derived from an EMBL/GenBank/DDBJ whole genome shotgun (WGS) entry which is preliminary data.</text>
</comment>
<evidence type="ECO:0000313" key="4">
    <source>
        <dbReference type="Proteomes" id="UP001156441"/>
    </source>
</evidence>
<gene>
    <name evidence="3" type="ORF">JT362_30545</name>
</gene>
<sequence length="662" mass="71169">MKRSVLPVLTALVMALVASLVVIVPSAAAAPPRSTPRCDPIDPAACLLPFPNDFFTVPDRSTPTGRRVSLAPEMMPRNVGGVPIDPAEWNRNDGFSPGSMLLAAVPGVDLAETGVAPITDIGASLRRDAPVVLLDATTGRRHPYWVELDSRATDPDRQAMIIRPARNLVEGHRYIVALRDLRDAEGREIPAGPAFERMLRWLPPRDPALRARWFQLRPAMIQLWRSGVRPHDLYLAWDFTVASTRSLTERALHLRDEAFADLGRAAPKVTVTGVENPTPEQDPSFARKVVGTIEVPKYLDTPAGGPGSRLAYGPDGRPEADGVYRATFQCNVPRSAFAEGAAKPLLWGHGLFGDHTAVNGLGATANESNSMPCGASWLGMSREDVPFLVTTLGDLSAFPATPDRMQQAYLNMLFLGRAMIHPGGLAALPEFRVDGRPLIDVRAGLGYAGASLGGIQGTALTALAQDFTRSVLVVPATNFSTMLNRASPFAALQPILDQAYPDRLDQQVAFALMQMLWDRGEGNGYVRHVTRDPLPRTPAKRVLLHLAFGDHQVANVATETEARTLGVRVVRPTLAPGRDPAVEPQWGLRAVPRFPYRGSALVVWDSGTPAPPLGNVPPTAGHDPHGDPGNTPAARAQAAHFLATGEVIDTCGRAPCVAIPRG</sequence>
<feature type="region of interest" description="Disordered" evidence="1">
    <location>
        <begin position="608"/>
        <end position="633"/>
    </location>
</feature>
<evidence type="ECO:0008006" key="5">
    <source>
        <dbReference type="Google" id="ProtNLM"/>
    </source>
</evidence>
<organism evidence="3 4">
    <name type="scientific">Actinophytocola gossypii</name>
    <dbReference type="NCBI Taxonomy" id="2812003"/>
    <lineage>
        <taxon>Bacteria</taxon>
        <taxon>Bacillati</taxon>
        <taxon>Actinomycetota</taxon>
        <taxon>Actinomycetes</taxon>
        <taxon>Pseudonocardiales</taxon>
        <taxon>Pseudonocardiaceae</taxon>
    </lineage>
</organism>
<dbReference type="SUPFAM" id="SSF53474">
    <property type="entry name" value="alpha/beta-Hydrolases"/>
    <property type="match status" value="1"/>
</dbReference>
<evidence type="ECO:0000256" key="1">
    <source>
        <dbReference type="SAM" id="MobiDB-lite"/>
    </source>
</evidence>
<accession>A0ABT2JHW0</accession>
<keyword evidence="2" id="KW-0732">Signal</keyword>
<keyword evidence="4" id="KW-1185">Reference proteome</keyword>
<evidence type="ECO:0000256" key="2">
    <source>
        <dbReference type="SAM" id="SignalP"/>
    </source>
</evidence>
<dbReference type="InterPro" id="IPR029058">
    <property type="entry name" value="AB_hydrolase_fold"/>
</dbReference>
<protein>
    <recommendedName>
        <fullName evidence="5">ATP-dependent DNA helicase RecG</fullName>
    </recommendedName>
</protein>
<feature type="chain" id="PRO_5046467751" description="ATP-dependent DNA helicase RecG" evidence="2">
    <location>
        <begin position="30"/>
        <end position="662"/>
    </location>
</feature>
<dbReference type="RefSeq" id="WP_260195348.1">
    <property type="nucleotide sequence ID" value="NZ_JAFFZE010000025.1"/>
</dbReference>